<keyword evidence="2" id="KW-1185">Reference proteome</keyword>
<reference evidence="1 2" key="1">
    <citation type="submission" date="2021-03" db="EMBL/GenBank/DDBJ databases">
        <title>Genomic Encyclopedia of Type Strains, Phase IV (KMG-IV): sequencing the most valuable type-strain genomes for metagenomic binning, comparative biology and taxonomic classification.</title>
        <authorList>
            <person name="Goeker M."/>
        </authorList>
    </citation>
    <scope>NUCLEOTIDE SEQUENCE [LARGE SCALE GENOMIC DNA]</scope>
    <source>
        <strain evidence="1 2">DSM 24950</strain>
    </source>
</reference>
<evidence type="ECO:0000313" key="2">
    <source>
        <dbReference type="Proteomes" id="UP001519344"/>
    </source>
</evidence>
<organism evidence="1 2">
    <name type="scientific">Paenibacillus aceris</name>
    <dbReference type="NCBI Taxonomy" id="869555"/>
    <lineage>
        <taxon>Bacteria</taxon>
        <taxon>Bacillati</taxon>
        <taxon>Bacillota</taxon>
        <taxon>Bacilli</taxon>
        <taxon>Bacillales</taxon>
        <taxon>Paenibacillaceae</taxon>
        <taxon>Paenibacillus</taxon>
    </lineage>
</organism>
<comment type="caution">
    <text evidence="1">The sequence shown here is derived from an EMBL/GenBank/DDBJ whole genome shotgun (WGS) entry which is preliminary data.</text>
</comment>
<dbReference type="EMBL" id="JAGGKV010000036">
    <property type="protein sequence ID" value="MBP1967558.1"/>
    <property type="molecule type" value="Genomic_DNA"/>
</dbReference>
<evidence type="ECO:0000313" key="1">
    <source>
        <dbReference type="EMBL" id="MBP1967558.1"/>
    </source>
</evidence>
<proteinExistence type="predicted"/>
<dbReference type="RefSeq" id="WP_167063017.1">
    <property type="nucleotide sequence ID" value="NZ_JAAOZR010000027.1"/>
</dbReference>
<gene>
    <name evidence="1" type="ORF">J2Z65_006830</name>
</gene>
<name>A0ABS4I9H5_9BACL</name>
<accession>A0ABS4I9H5</accession>
<protein>
    <submittedName>
        <fullName evidence="1">Uncharacterized protein</fullName>
    </submittedName>
</protein>
<dbReference type="Proteomes" id="UP001519344">
    <property type="component" value="Unassembled WGS sequence"/>
</dbReference>
<sequence length="183" mass="20810">MKINCRCGSLIIDQTDYHSNKGYIISDQDYFDLLEIIDNAIEKSGPTPKDKERAVMGIRSLIGGFQKNVYQCFSCGRIYISTKGNELKEFTAVEHSQGSSILSSTKGESWKRPIIGDWDDSRKGEILGYLWCYGYSKEYSNSENFQTLQEDYFKLLGDLSAKGTVRSALLKHNKQVIHSWVPN</sequence>